<proteinExistence type="predicted"/>
<name>A0ACB8K4C5_CITSI</name>
<dbReference type="Proteomes" id="UP000829398">
    <property type="component" value="Chromosome 6"/>
</dbReference>
<evidence type="ECO:0000313" key="1">
    <source>
        <dbReference type="EMBL" id="KAH9739891.1"/>
    </source>
</evidence>
<protein>
    <submittedName>
        <fullName evidence="1">AAA-ATPase</fullName>
    </submittedName>
</protein>
<evidence type="ECO:0000313" key="2">
    <source>
        <dbReference type="Proteomes" id="UP000829398"/>
    </source>
</evidence>
<dbReference type="EMBL" id="CM039175">
    <property type="protein sequence ID" value="KAH9739891.1"/>
    <property type="molecule type" value="Genomic_DNA"/>
</dbReference>
<gene>
    <name evidence="1" type="ORF">KPL71_019285</name>
</gene>
<comment type="caution">
    <text evidence="1">The sequence shown here is derived from an EMBL/GenBank/DDBJ whole genome shotgun (WGS) entry which is preliminary data.</text>
</comment>
<sequence>MEDYEEVSDEYKGVRVWWVLGKKVPRTPVVYFYPGSYDERHYTLTFHKRYRELITGEYVNQVLEEGKAIAVRNRQRKLYKNVPCQAWYEKKWSHVYFEHPATFDTLAMASKKKEAIKKDLIKFTEGKEYYAKIGKAWKRGYLLFGPPGTGKSTMIAAMANCLNYDVYDLELTSVENNNELRSLLVDISSKSIIVIEDIYCSLDLSGKRKENEEEEEVLAKNYLEIESHELFHEIGSLLGETDITPADVAENLMPKSDEDDAGTCLKNLIEALKAAKEKAKKNAGEEAELKAEEANGSIAKGNASN</sequence>
<reference evidence="2" key="1">
    <citation type="journal article" date="2023" name="Hortic. Res.">
        <title>A chromosome-level phased genome enabling allele-level studies in sweet orange: a case study on citrus Huanglongbing tolerance.</title>
        <authorList>
            <person name="Wu B."/>
            <person name="Yu Q."/>
            <person name="Deng Z."/>
            <person name="Duan Y."/>
            <person name="Luo F."/>
            <person name="Gmitter F. Jr."/>
        </authorList>
    </citation>
    <scope>NUCLEOTIDE SEQUENCE [LARGE SCALE GENOMIC DNA]</scope>
    <source>
        <strain evidence="2">cv. Valencia</strain>
    </source>
</reference>
<accession>A0ACB8K4C5</accession>
<keyword evidence="2" id="KW-1185">Reference proteome</keyword>
<organism evidence="1 2">
    <name type="scientific">Citrus sinensis</name>
    <name type="common">Sweet orange</name>
    <name type="synonym">Citrus aurantium var. sinensis</name>
    <dbReference type="NCBI Taxonomy" id="2711"/>
    <lineage>
        <taxon>Eukaryota</taxon>
        <taxon>Viridiplantae</taxon>
        <taxon>Streptophyta</taxon>
        <taxon>Embryophyta</taxon>
        <taxon>Tracheophyta</taxon>
        <taxon>Spermatophyta</taxon>
        <taxon>Magnoliopsida</taxon>
        <taxon>eudicotyledons</taxon>
        <taxon>Gunneridae</taxon>
        <taxon>Pentapetalae</taxon>
        <taxon>rosids</taxon>
        <taxon>malvids</taxon>
        <taxon>Sapindales</taxon>
        <taxon>Rutaceae</taxon>
        <taxon>Aurantioideae</taxon>
        <taxon>Citrus</taxon>
    </lineage>
</organism>